<accession>A0A2H5QW87</accession>
<evidence type="ECO:0000256" key="9">
    <source>
        <dbReference type="ARBA" id="ARBA00023170"/>
    </source>
</evidence>
<dbReference type="InterPro" id="IPR001611">
    <property type="entry name" value="Leu-rich_rpt"/>
</dbReference>
<comment type="similarity">
    <text evidence="2">Belongs to the RLP family.</text>
</comment>
<dbReference type="STRING" id="55188.A0A2H5QW87"/>
<keyword evidence="5" id="KW-0812">Transmembrane</keyword>
<sequence length="293" mass="32863">MKSSLLYNQANNTIQTVLPHMSCYCPCHVTAQAVLLFTAWSICVIVYRMVPTLQTLDLSYSSLLQANTSFLGTLPNSIGTLENLTRVDLRSYNFTRPIPTSMANLAQLFHMDFSSNHFSGPIPSLHKSRNLNYLDLSSNNLNGGIYPTFWQKLLNLNIFVLSHNSLNGSIPKSMFLFPILEIHLLSNNQFENQFPEISNMSSSFSKLRLASSKPWVIPILKNQSQLSFFYISNNQISGEIPNWIWEVGGVNLYFLNLSQNLLVLDLSNNNLSGSIPACLITKSSTTLGRNSEI</sequence>
<protein>
    <recommendedName>
        <fullName evidence="13">Leucine-rich repeat-containing N-terminal plant-type domain-containing protein</fullName>
    </recommendedName>
</protein>
<evidence type="ECO:0000256" key="5">
    <source>
        <dbReference type="ARBA" id="ARBA00022692"/>
    </source>
</evidence>
<dbReference type="SUPFAM" id="SSF52058">
    <property type="entry name" value="L domain-like"/>
    <property type="match status" value="1"/>
</dbReference>
<gene>
    <name evidence="11" type="ORF">CUMW_267680</name>
</gene>
<dbReference type="InterPro" id="IPR032675">
    <property type="entry name" value="LRR_dom_sf"/>
</dbReference>
<evidence type="ECO:0000256" key="1">
    <source>
        <dbReference type="ARBA" id="ARBA00004251"/>
    </source>
</evidence>
<keyword evidence="12" id="KW-1185">Reference proteome</keyword>
<evidence type="ECO:0000313" key="12">
    <source>
        <dbReference type="Proteomes" id="UP000236630"/>
    </source>
</evidence>
<evidence type="ECO:0000313" key="11">
    <source>
        <dbReference type="EMBL" id="GAY68888.1"/>
    </source>
</evidence>
<dbReference type="PANTHER" id="PTHR27004:SF203">
    <property type="entry name" value="LEUCINE-RICH REPEAT-CONTAINING N-TERMINAL PLANT-TYPE DOMAIN-CONTAINING PROTEIN"/>
    <property type="match status" value="1"/>
</dbReference>
<keyword evidence="7" id="KW-1133">Transmembrane helix</keyword>
<dbReference type="PRINTS" id="PR00019">
    <property type="entry name" value="LEURICHRPT"/>
</dbReference>
<dbReference type="EMBL" id="BDQV01001002">
    <property type="protein sequence ID" value="GAY68888.1"/>
    <property type="molecule type" value="Genomic_DNA"/>
</dbReference>
<keyword evidence="4" id="KW-0433">Leucine-rich repeat</keyword>
<evidence type="ECO:0000256" key="2">
    <source>
        <dbReference type="ARBA" id="ARBA00009592"/>
    </source>
</evidence>
<comment type="subcellular location">
    <subcellularLocation>
        <location evidence="1">Cell membrane</location>
        <topology evidence="1">Single-pass type I membrane protein</topology>
    </subcellularLocation>
</comment>
<keyword evidence="8" id="KW-0472">Membrane</keyword>
<evidence type="ECO:0000256" key="4">
    <source>
        <dbReference type="ARBA" id="ARBA00022614"/>
    </source>
</evidence>
<evidence type="ECO:0000256" key="3">
    <source>
        <dbReference type="ARBA" id="ARBA00022475"/>
    </source>
</evidence>
<evidence type="ECO:0000256" key="6">
    <source>
        <dbReference type="ARBA" id="ARBA00022737"/>
    </source>
</evidence>
<evidence type="ECO:0000256" key="7">
    <source>
        <dbReference type="ARBA" id="ARBA00022989"/>
    </source>
</evidence>
<keyword evidence="10" id="KW-0325">Glycoprotein</keyword>
<organism evidence="11 12">
    <name type="scientific">Citrus unshiu</name>
    <name type="common">Satsuma mandarin</name>
    <name type="synonym">Citrus nobilis var. unshiu</name>
    <dbReference type="NCBI Taxonomy" id="55188"/>
    <lineage>
        <taxon>Eukaryota</taxon>
        <taxon>Viridiplantae</taxon>
        <taxon>Streptophyta</taxon>
        <taxon>Embryophyta</taxon>
        <taxon>Tracheophyta</taxon>
        <taxon>Spermatophyta</taxon>
        <taxon>Magnoliopsida</taxon>
        <taxon>eudicotyledons</taxon>
        <taxon>Gunneridae</taxon>
        <taxon>Pentapetalae</taxon>
        <taxon>rosids</taxon>
        <taxon>malvids</taxon>
        <taxon>Sapindales</taxon>
        <taxon>Rutaceae</taxon>
        <taxon>Aurantioideae</taxon>
        <taxon>Citrus</taxon>
    </lineage>
</organism>
<reference evidence="11 12" key="1">
    <citation type="journal article" date="2017" name="Front. Genet.">
        <title>Draft sequencing of the heterozygous diploid genome of Satsuma (Citrus unshiu Marc.) using a hybrid assembly approach.</title>
        <authorList>
            <person name="Shimizu T."/>
            <person name="Tanizawa Y."/>
            <person name="Mochizuki T."/>
            <person name="Nagasaki H."/>
            <person name="Yoshioka T."/>
            <person name="Toyoda A."/>
            <person name="Fujiyama A."/>
            <person name="Kaminuma E."/>
            <person name="Nakamura Y."/>
        </authorList>
    </citation>
    <scope>NUCLEOTIDE SEQUENCE [LARGE SCALE GENOMIC DNA]</scope>
    <source>
        <strain evidence="12">cv. Miyagawa wase</strain>
    </source>
</reference>
<keyword evidence="3" id="KW-1003">Cell membrane</keyword>
<proteinExistence type="inferred from homology"/>
<evidence type="ECO:0000256" key="8">
    <source>
        <dbReference type="ARBA" id="ARBA00023136"/>
    </source>
</evidence>
<evidence type="ECO:0000256" key="10">
    <source>
        <dbReference type="ARBA" id="ARBA00023180"/>
    </source>
</evidence>
<dbReference type="AlphaFoldDB" id="A0A2H5QW87"/>
<name>A0A2H5QW87_CITUN</name>
<dbReference type="Pfam" id="PF00560">
    <property type="entry name" value="LRR_1"/>
    <property type="match status" value="3"/>
</dbReference>
<evidence type="ECO:0008006" key="13">
    <source>
        <dbReference type="Google" id="ProtNLM"/>
    </source>
</evidence>
<dbReference type="Proteomes" id="UP000236630">
    <property type="component" value="Unassembled WGS sequence"/>
</dbReference>
<keyword evidence="9" id="KW-0675">Receptor</keyword>
<dbReference type="GO" id="GO:0005886">
    <property type="term" value="C:plasma membrane"/>
    <property type="evidence" value="ECO:0007669"/>
    <property type="project" value="UniProtKB-SubCell"/>
</dbReference>
<comment type="caution">
    <text evidence="11">The sequence shown here is derived from an EMBL/GenBank/DDBJ whole genome shotgun (WGS) entry which is preliminary data.</text>
</comment>
<dbReference type="Gene3D" id="3.80.10.10">
    <property type="entry name" value="Ribonuclease Inhibitor"/>
    <property type="match status" value="1"/>
</dbReference>
<dbReference type="PANTHER" id="PTHR27004">
    <property type="entry name" value="RECEPTOR-LIKE PROTEIN 12 ISOFORM X1"/>
    <property type="match status" value="1"/>
</dbReference>
<keyword evidence="6" id="KW-0677">Repeat</keyword>